<evidence type="ECO:0000256" key="1">
    <source>
        <dbReference type="SAM" id="Phobius"/>
    </source>
</evidence>
<organism evidence="2 3">
    <name type="scientific">Aspergillus taichungensis</name>
    <dbReference type="NCBI Taxonomy" id="482145"/>
    <lineage>
        <taxon>Eukaryota</taxon>
        <taxon>Fungi</taxon>
        <taxon>Dikarya</taxon>
        <taxon>Ascomycota</taxon>
        <taxon>Pezizomycotina</taxon>
        <taxon>Eurotiomycetes</taxon>
        <taxon>Eurotiomycetidae</taxon>
        <taxon>Eurotiales</taxon>
        <taxon>Aspergillaceae</taxon>
        <taxon>Aspergillus</taxon>
        <taxon>Aspergillus subgen. Circumdati</taxon>
    </lineage>
</organism>
<keyword evidence="3" id="KW-1185">Reference proteome</keyword>
<dbReference type="Proteomes" id="UP000235023">
    <property type="component" value="Unassembled WGS sequence"/>
</dbReference>
<dbReference type="AlphaFoldDB" id="A0A2J5I6I0"/>
<keyword evidence="1" id="KW-1133">Transmembrane helix</keyword>
<proteinExistence type="predicted"/>
<evidence type="ECO:0000313" key="3">
    <source>
        <dbReference type="Proteomes" id="UP000235023"/>
    </source>
</evidence>
<name>A0A2J5I6I0_9EURO</name>
<gene>
    <name evidence="2" type="ORF">BDW42DRAFT_160496</name>
</gene>
<feature type="transmembrane region" description="Helical" evidence="1">
    <location>
        <begin position="19"/>
        <end position="38"/>
    </location>
</feature>
<protein>
    <submittedName>
        <fullName evidence="2">Uncharacterized protein</fullName>
    </submittedName>
</protein>
<keyword evidence="1" id="KW-0472">Membrane</keyword>
<dbReference type="EMBL" id="KZ559504">
    <property type="protein sequence ID" value="PLN85455.1"/>
    <property type="molecule type" value="Genomic_DNA"/>
</dbReference>
<evidence type="ECO:0000313" key="2">
    <source>
        <dbReference type="EMBL" id="PLN85455.1"/>
    </source>
</evidence>
<accession>A0A2J5I6I0</accession>
<keyword evidence="1" id="KW-0812">Transmembrane</keyword>
<sequence length="51" mass="5920">MARSSDTTPFVEYILRSRYVLYCLCMYALPLLVPLKHWGGLQMSHQRLSAC</sequence>
<reference evidence="3" key="1">
    <citation type="submission" date="2017-12" db="EMBL/GenBank/DDBJ databases">
        <authorList>
            <consortium name="DOE Joint Genome Institute"/>
            <person name="Mondo S.J."/>
            <person name="Kjaerbolling I."/>
            <person name="Vesth T.C."/>
            <person name="Frisvad J.C."/>
            <person name="Nybo J.L."/>
            <person name="Theobald S."/>
            <person name="Kuo A."/>
            <person name="Bowyer P."/>
            <person name="Matsuda Y."/>
            <person name="Lyhne E.K."/>
            <person name="Kogle M.E."/>
            <person name="Clum A."/>
            <person name="Lipzen A."/>
            <person name="Salamov A."/>
            <person name="Ngan C.Y."/>
            <person name="Daum C."/>
            <person name="Chiniquy J."/>
            <person name="Barry K."/>
            <person name="LaButti K."/>
            <person name="Haridas S."/>
            <person name="Simmons B.A."/>
            <person name="Magnuson J.K."/>
            <person name="Mortensen U.H."/>
            <person name="Larsen T.O."/>
            <person name="Grigoriev I.V."/>
            <person name="Baker S.E."/>
            <person name="Andersen M.R."/>
            <person name="Nordberg H.P."/>
            <person name="Cantor M.N."/>
            <person name="Hua S.X."/>
        </authorList>
    </citation>
    <scope>NUCLEOTIDE SEQUENCE [LARGE SCALE GENOMIC DNA]</scope>
    <source>
        <strain evidence="3">IBT 19404</strain>
    </source>
</reference>